<dbReference type="PANTHER" id="PTHR16631">
    <property type="entry name" value="GLUCAN 1,3-BETA-GLUCOSIDASE"/>
    <property type="match status" value="1"/>
</dbReference>
<evidence type="ECO:0000256" key="9">
    <source>
        <dbReference type="ARBA" id="ARBA00037649"/>
    </source>
</evidence>
<proteinExistence type="predicted"/>
<keyword evidence="6" id="KW-0119">Carbohydrate metabolism</keyword>
<dbReference type="Gene3D" id="3.20.20.80">
    <property type="entry name" value="Glycosidases"/>
    <property type="match status" value="1"/>
</dbReference>
<evidence type="ECO:0000256" key="5">
    <source>
        <dbReference type="ARBA" id="ARBA00023180"/>
    </source>
</evidence>
<keyword evidence="12" id="KW-0812">Transmembrane</keyword>
<evidence type="ECO:0000256" key="8">
    <source>
        <dbReference type="ARBA" id="ARBA00023326"/>
    </source>
</evidence>
<dbReference type="InterPro" id="IPR050732">
    <property type="entry name" value="Beta-glucan_modifiers"/>
</dbReference>
<dbReference type="PANTHER" id="PTHR16631:SF17">
    <property type="entry name" value="GLUCAN ENDO-1,3-BETA-GLUCOSIDASE BTGC"/>
    <property type="match status" value="1"/>
</dbReference>
<name>A0A177MHE4_METMH</name>
<accession>A0A177MHE4</accession>
<evidence type="ECO:0000313" key="14">
    <source>
        <dbReference type="Proteomes" id="UP000078090"/>
    </source>
</evidence>
<keyword evidence="3" id="KW-0378">Hydrolase</keyword>
<feature type="transmembrane region" description="Helical" evidence="12">
    <location>
        <begin position="327"/>
        <end position="346"/>
    </location>
</feature>
<evidence type="ECO:0000256" key="3">
    <source>
        <dbReference type="ARBA" id="ARBA00022801"/>
    </source>
</evidence>
<dbReference type="Proteomes" id="UP000078090">
    <property type="component" value="Unassembled WGS sequence"/>
</dbReference>
<dbReference type="GO" id="GO:0000272">
    <property type="term" value="P:polysaccharide catabolic process"/>
    <property type="evidence" value="ECO:0007669"/>
    <property type="project" value="UniProtKB-KW"/>
</dbReference>
<evidence type="ECO:0000313" key="13">
    <source>
        <dbReference type="EMBL" id="OAI04360.1"/>
    </source>
</evidence>
<evidence type="ECO:0000256" key="7">
    <source>
        <dbReference type="ARBA" id="ARBA00023316"/>
    </source>
</evidence>
<evidence type="ECO:0000256" key="4">
    <source>
        <dbReference type="ARBA" id="ARBA00023136"/>
    </source>
</evidence>
<sequence length="575" mass="64722">MISSKHKFNRETTKILLCLIFIVFIHGILAWITNLPEDVGVDVPSGRLMSLSFAPFRDGFSPIKQKFPLPEHIDEDLGLLADKTFGIRTYSTLGGMESTPDFARKYGVDMILGGWLGDGKEGNALELEALIKSANAHPDVVKRVIVGNEVLLRNDLDVDSLIGHIREVKQAINQPVSYADVWSIYLRYPQLFNEVDFVSIHILPYWEDEPIGINRAAEHIERIFKQVEDKMLSMGLNKPILIGESGWPGIGRQRGYARPSIVNQTKFIRSMVQVANQHGFDYNLVEAFNQPWKSQHEGVVGANWGLMSIDRKSILSLAGSVSENPNWPMHFALATILWLLIVAAYFKKLRCFSLPRLLLFLALGQAFSVCLVTIANFLWFTSYSESQRAYAIFMVSANAALGGLLMQRFHDILTGKPDDRRLAKLLRVVYLIFIPIALYKTHGLAFDGRTLSFPNDQFAIPVLGVCCLAVCMWIGIRRLEWQTLAFDSMTGGNLHMPIDKLLAFALSIEALALVVGETKAFMNGYDFIQAHPDFMEGLPFALAYTFHNQQLTTWLLCILILAIPFWIQIPRGTRA</sequence>
<keyword evidence="8" id="KW-0624">Polysaccharide degradation</keyword>
<dbReference type="AlphaFoldDB" id="A0A177MHE4"/>
<keyword evidence="2" id="KW-1003">Cell membrane</keyword>
<feature type="transmembrane region" description="Helical" evidence="12">
    <location>
        <begin position="458"/>
        <end position="476"/>
    </location>
</feature>
<feature type="transmembrane region" description="Helical" evidence="12">
    <location>
        <begin position="387"/>
        <end position="405"/>
    </location>
</feature>
<keyword evidence="12" id="KW-1133">Transmembrane helix</keyword>
<dbReference type="SUPFAM" id="SSF51445">
    <property type="entry name" value="(Trans)glycosidases"/>
    <property type="match status" value="1"/>
</dbReference>
<keyword evidence="5" id="KW-0325">Glycoprotein</keyword>
<dbReference type="OrthoDB" id="9806824at2"/>
<comment type="subcellular location">
    <subcellularLocation>
        <location evidence="1">Cell membrane</location>
    </subcellularLocation>
</comment>
<evidence type="ECO:0000256" key="10">
    <source>
        <dbReference type="ARBA" id="ARBA00042373"/>
    </source>
</evidence>
<comment type="function">
    <text evidence="9">Glucanases play a role in cell expansion during growth, in cell-cell fusion during mating, and in spore release during sporulation. This enzyme may be involved in beta-glucan degradation. Active on laminarin and lichenan.</text>
</comment>
<gene>
    <name evidence="13" type="ORF">A1332_14445</name>
</gene>
<evidence type="ECO:0000256" key="2">
    <source>
        <dbReference type="ARBA" id="ARBA00022475"/>
    </source>
</evidence>
<dbReference type="GO" id="GO:0071555">
    <property type="term" value="P:cell wall organization"/>
    <property type="evidence" value="ECO:0007669"/>
    <property type="project" value="UniProtKB-KW"/>
</dbReference>
<evidence type="ECO:0000256" key="12">
    <source>
        <dbReference type="SAM" id="Phobius"/>
    </source>
</evidence>
<keyword evidence="7" id="KW-0961">Cell wall biogenesis/degradation</keyword>
<comment type="caution">
    <text evidence="13">The sequence shown here is derived from an EMBL/GenBank/DDBJ whole genome shotgun (WGS) entry which is preliminary data.</text>
</comment>
<feature type="transmembrane region" description="Helical" evidence="12">
    <location>
        <begin position="358"/>
        <end position="381"/>
    </location>
</feature>
<dbReference type="InterPro" id="IPR017853">
    <property type="entry name" value="GH"/>
</dbReference>
<evidence type="ECO:0000256" key="11">
    <source>
        <dbReference type="ARBA" id="ARBA00043078"/>
    </source>
</evidence>
<evidence type="ECO:0000256" key="1">
    <source>
        <dbReference type="ARBA" id="ARBA00004236"/>
    </source>
</evidence>
<dbReference type="GO" id="GO:0005886">
    <property type="term" value="C:plasma membrane"/>
    <property type="evidence" value="ECO:0007669"/>
    <property type="project" value="UniProtKB-SubCell"/>
</dbReference>
<dbReference type="EMBL" id="LUUG01000072">
    <property type="protein sequence ID" value="OAI04360.1"/>
    <property type="molecule type" value="Genomic_DNA"/>
</dbReference>
<feature type="transmembrane region" description="Helical" evidence="12">
    <location>
        <begin position="551"/>
        <end position="569"/>
    </location>
</feature>
<dbReference type="GO" id="GO:0016787">
    <property type="term" value="F:hydrolase activity"/>
    <property type="evidence" value="ECO:0007669"/>
    <property type="project" value="UniProtKB-KW"/>
</dbReference>
<protein>
    <recommendedName>
        <fullName evidence="11">Endo-1,3-beta-glucanase btgC</fullName>
    </recommendedName>
    <alternativeName>
        <fullName evidence="10">Laminarinase btgC</fullName>
    </alternativeName>
</protein>
<evidence type="ECO:0000256" key="6">
    <source>
        <dbReference type="ARBA" id="ARBA00023277"/>
    </source>
</evidence>
<reference evidence="13 14" key="1">
    <citation type="submission" date="2016-03" db="EMBL/GenBank/DDBJ databases">
        <authorList>
            <person name="Ploux O."/>
        </authorList>
    </citation>
    <scope>NUCLEOTIDE SEQUENCE [LARGE SCALE GENOMIC DNA]</scope>
    <source>
        <strain evidence="13 14">R-45363</strain>
    </source>
</reference>
<organism evidence="13 14">
    <name type="scientific">Methylomonas methanica</name>
    <dbReference type="NCBI Taxonomy" id="421"/>
    <lineage>
        <taxon>Bacteria</taxon>
        <taxon>Pseudomonadati</taxon>
        <taxon>Pseudomonadota</taxon>
        <taxon>Gammaproteobacteria</taxon>
        <taxon>Methylococcales</taxon>
        <taxon>Methylococcaceae</taxon>
        <taxon>Methylomonas</taxon>
    </lineage>
</organism>
<keyword evidence="4 12" id="KW-0472">Membrane</keyword>
<feature type="transmembrane region" description="Helical" evidence="12">
    <location>
        <begin position="425"/>
        <end position="446"/>
    </location>
</feature>